<evidence type="ECO:0000256" key="5">
    <source>
        <dbReference type="ARBA" id="ARBA00022643"/>
    </source>
</evidence>
<comment type="caution">
    <text evidence="9">The sequence shown here is derived from an EMBL/GenBank/DDBJ whole genome shotgun (WGS) entry which is preliminary data.</text>
</comment>
<keyword evidence="3 7" id="KW-0813">Transport</keyword>
<dbReference type="PANTHER" id="PTHR43717">
    <property type="entry name" value="ANAEROBIC NITRIC OXIDE REDUCTASE FLAVORUBREDOXIN"/>
    <property type="match status" value="1"/>
</dbReference>
<dbReference type="InterPro" id="IPR001226">
    <property type="entry name" value="Flavodoxin_CS"/>
</dbReference>
<keyword evidence="6 7" id="KW-0249">Electron transport</keyword>
<dbReference type="InterPro" id="IPR029039">
    <property type="entry name" value="Flavoprotein-like_sf"/>
</dbReference>
<protein>
    <recommendedName>
        <fullName evidence="7">Flavodoxin</fullName>
    </recommendedName>
</protein>
<name>A0A4U8QDB4_9FIRM</name>
<evidence type="ECO:0000313" key="10">
    <source>
        <dbReference type="Proteomes" id="UP000306509"/>
    </source>
</evidence>
<comment type="similarity">
    <text evidence="2 7">Belongs to the flavodoxin family.</text>
</comment>
<dbReference type="Proteomes" id="UP000306509">
    <property type="component" value="Unassembled WGS sequence"/>
</dbReference>
<evidence type="ECO:0000259" key="8">
    <source>
        <dbReference type="PROSITE" id="PS50902"/>
    </source>
</evidence>
<dbReference type="NCBIfam" id="TIGR01753">
    <property type="entry name" value="flav_short"/>
    <property type="match status" value="1"/>
</dbReference>
<comment type="cofactor">
    <cofactor evidence="1 7">
        <name>FMN</name>
        <dbReference type="ChEBI" id="CHEBI:58210"/>
    </cofactor>
</comment>
<evidence type="ECO:0000313" key="9">
    <source>
        <dbReference type="EMBL" id="TLD03067.1"/>
    </source>
</evidence>
<reference evidence="9 10" key="1">
    <citation type="journal article" date="2019" name="Anaerobe">
        <title>Detection of Robinsoniella peoriensis in multiple bone samples of a trauma patient.</title>
        <authorList>
            <person name="Schrottner P."/>
            <person name="Hartwich K."/>
            <person name="Bunk B."/>
            <person name="Schober I."/>
            <person name="Helbig S."/>
            <person name="Rudolph W.W."/>
            <person name="Gunzer F."/>
        </authorList>
    </citation>
    <scope>NUCLEOTIDE SEQUENCE [LARGE SCALE GENOMIC DNA]</scope>
    <source>
        <strain evidence="9 10">DSM 106044</strain>
    </source>
</reference>
<dbReference type="PANTHER" id="PTHR43717:SF1">
    <property type="entry name" value="ANAEROBIC NITRIC OXIDE REDUCTASE FLAVORUBREDOXIN"/>
    <property type="match status" value="1"/>
</dbReference>
<dbReference type="Gene3D" id="3.40.50.360">
    <property type="match status" value="1"/>
</dbReference>
<evidence type="ECO:0000256" key="1">
    <source>
        <dbReference type="ARBA" id="ARBA00001917"/>
    </source>
</evidence>
<accession>A0A4U8QDB4</accession>
<evidence type="ECO:0000256" key="2">
    <source>
        <dbReference type="ARBA" id="ARBA00005267"/>
    </source>
</evidence>
<evidence type="ECO:0000256" key="3">
    <source>
        <dbReference type="ARBA" id="ARBA00022448"/>
    </source>
</evidence>
<organism evidence="9 10">
    <name type="scientific">Robinsoniella peoriensis</name>
    <dbReference type="NCBI Taxonomy" id="180332"/>
    <lineage>
        <taxon>Bacteria</taxon>
        <taxon>Bacillati</taxon>
        <taxon>Bacillota</taxon>
        <taxon>Clostridia</taxon>
        <taxon>Lachnospirales</taxon>
        <taxon>Lachnospiraceae</taxon>
        <taxon>Robinsoniella</taxon>
    </lineage>
</organism>
<evidence type="ECO:0000256" key="7">
    <source>
        <dbReference type="RuleBase" id="RU367037"/>
    </source>
</evidence>
<dbReference type="PROSITE" id="PS50902">
    <property type="entry name" value="FLAVODOXIN_LIKE"/>
    <property type="match status" value="1"/>
</dbReference>
<keyword evidence="4 7" id="KW-0285">Flavoprotein</keyword>
<dbReference type="GO" id="GO:0010181">
    <property type="term" value="F:FMN binding"/>
    <property type="evidence" value="ECO:0007669"/>
    <property type="project" value="UniProtKB-UniRule"/>
</dbReference>
<comment type="function">
    <text evidence="7">Low-potential electron donor to a number of redox enzymes.</text>
</comment>
<dbReference type="InterPro" id="IPR010087">
    <property type="entry name" value="Flav_short"/>
</dbReference>
<evidence type="ECO:0000256" key="4">
    <source>
        <dbReference type="ARBA" id="ARBA00022630"/>
    </source>
</evidence>
<proteinExistence type="inferred from homology"/>
<dbReference type="PROSITE" id="PS00201">
    <property type="entry name" value="FLAVODOXIN"/>
    <property type="match status" value="1"/>
</dbReference>
<dbReference type="AlphaFoldDB" id="A0A4U8QDB4"/>
<sequence length="143" mass="15704">MKTIKVVYWSGTGNTQAMAQAIAEGVEKGEAKADLLDVDTIKADDLKDDSIFAMGCPAMGDEVLEEGSMEPFMEELESNLSGKQVALFGSYGWGDGQWMRDWEERVTEKGGKLVEGKGLMCCEEPDDQVLEDCRKLGEKLAKL</sequence>
<dbReference type="EMBL" id="QGQD01000001">
    <property type="protein sequence ID" value="TLD03067.1"/>
    <property type="molecule type" value="Genomic_DNA"/>
</dbReference>
<keyword evidence="10" id="KW-1185">Reference proteome</keyword>
<dbReference type="SUPFAM" id="SSF52218">
    <property type="entry name" value="Flavoproteins"/>
    <property type="match status" value="1"/>
</dbReference>
<dbReference type="InterPro" id="IPR008254">
    <property type="entry name" value="Flavodoxin/NO_synth"/>
</dbReference>
<gene>
    <name evidence="9" type="ORF">DSM106044_00091</name>
</gene>
<dbReference type="Pfam" id="PF00258">
    <property type="entry name" value="Flavodoxin_1"/>
    <property type="match status" value="1"/>
</dbReference>
<feature type="domain" description="Flavodoxin-like" evidence="8">
    <location>
        <begin position="4"/>
        <end position="141"/>
    </location>
</feature>
<keyword evidence="5 7" id="KW-0288">FMN</keyword>
<dbReference type="GO" id="GO:0016651">
    <property type="term" value="F:oxidoreductase activity, acting on NAD(P)H"/>
    <property type="evidence" value="ECO:0007669"/>
    <property type="project" value="UniProtKB-ARBA"/>
</dbReference>
<dbReference type="OrthoDB" id="9790745at2"/>
<evidence type="ECO:0000256" key="6">
    <source>
        <dbReference type="ARBA" id="ARBA00022982"/>
    </source>
</evidence>
<dbReference type="STRING" id="180332.GCA_000797495_02619"/>
<dbReference type="GO" id="GO:0009055">
    <property type="term" value="F:electron transfer activity"/>
    <property type="evidence" value="ECO:0007669"/>
    <property type="project" value="UniProtKB-UniRule"/>
</dbReference>
<dbReference type="RefSeq" id="WP_027296861.1">
    <property type="nucleotide sequence ID" value="NZ_CABMJZ010000074.1"/>
</dbReference>